<reference evidence="2 3" key="1">
    <citation type="submission" date="2017-01" db="EMBL/GenBank/DDBJ databases">
        <title>Deconstructing symbiosis and pathogenesis requirements using a combined genomic-metabolomic approach.</title>
        <authorList>
            <person name="Tobias N.J."/>
            <person name="Wolff H."/>
            <person name="Djahanschiri B."/>
            <person name="Ebersberger I."/>
            <person name="Bode H.B."/>
        </authorList>
    </citation>
    <scope>NUCLEOTIDE SEQUENCE [LARGE SCALE GENOMIC DNA]</scope>
    <source>
        <strain evidence="2 3">DSM 4764</strain>
    </source>
</reference>
<evidence type="ECO:0000259" key="1">
    <source>
        <dbReference type="PROSITE" id="PS51725"/>
    </source>
</evidence>
<dbReference type="STRING" id="40578.Xbed_01586"/>
<dbReference type="InterPro" id="IPR011008">
    <property type="entry name" value="Dimeric_a/b-barrel"/>
</dbReference>
<dbReference type="Gene3D" id="3.30.70.100">
    <property type="match status" value="1"/>
</dbReference>
<name>A0A1Y2SN12_9GAMM</name>
<protein>
    <recommendedName>
        <fullName evidence="1">ABM domain-containing protein</fullName>
    </recommendedName>
</protein>
<proteinExistence type="predicted"/>
<feature type="domain" description="ABM" evidence="1">
    <location>
        <begin position="6"/>
        <end position="96"/>
    </location>
</feature>
<dbReference type="GO" id="GO:0003824">
    <property type="term" value="F:catalytic activity"/>
    <property type="evidence" value="ECO:0007669"/>
    <property type="project" value="TreeGrafter"/>
</dbReference>
<dbReference type="RefSeq" id="WP_086112374.1">
    <property type="nucleotide sequence ID" value="NZ_CAWNHF010000002.1"/>
</dbReference>
<dbReference type="PANTHER" id="PTHR33336">
    <property type="entry name" value="QUINOL MONOOXYGENASE YGIN-RELATED"/>
    <property type="match status" value="1"/>
</dbReference>
<dbReference type="Proteomes" id="UP000194204">
    <property type="component" value="Unassembled WGS sequence"/>
</dbReference>
<dbReference type="PANTHER" id="PTHR33336:SF15">
    <property type="entry name" value="ABM DOMAIN-CONTAINING PROTEIN"/>
    <property type="match status" value="1"/>
</dbReference>
<keyword evidence="3" id="KW-1185">Reference proteome</keyword>
<dbReference type="PROSITE" id="PS51725">
    <property type="entry name" value="ABM"/>
    <property type="match status" value="1"/>
</dbReference>
<dbReference type="SUPFAM" id="SSF54909">
    <property type="entry name" value="Dimeric alpha+beta barrel"/>
    <property type="match status" value="1"/>
</dbReference>
<accession>A0A1Y2SN12</accession>
<dbReference type="AlphaFoldDB" id="A0A1Y2SN12"/>
<evidence type="ECO:0000313" key="2">
    <source>
        <dbReference type="EMBL" id="OTA20360.1"/>
    </source>
</evidence>
<evidence type="ECO:0000313" key="3">
    <source>
        <dbReference type="Proteomes" id="UP000194204"/>
    </source>
</evidence>
<sequence length="96" mass="11450">MYKNGYFVTAEIRANANADLTIVVNELKTLQQKTLLEPGCEIFFIQQSSENPHSFIMWEKFIDHDSYKKHFEYEHTQYYFSLNLTEIVQDFKTDTI</sequence>
<comment type="caution">
    <text evidence="2">The sequence shown here is derived from an EMBL/GenBank/DDBJ whole genome shotgun (WGS) entry which is preliminary data.</text>
</comment>
<dbReference type="Pfam" id="PF03992">
    <property type="entry name" value="ABM"/>
    <property type="match status" value="1"/>
</dbReference>
<dbReference type="EMBL" id="MUBK01000010">
    <property type="protein sequence ID" value="OTA20360.1"/>
    <property type="molecule type" value="Genomic_DNA"/>
</dbReference>
<dbReference type="InterPro" id="IPR007138">
    <property type="entry name" value="ABM_dom"/>
</dbReference>
<organism evidence="2 3">
    <name type="scientific">Xenorhabdus beddingii</name>
    <dbReference type="NCBI Taxonomy" id="40578"/>
    <lineage>
        <taxon>Bacteria</taxon>
        <taxon>Pseudomonadati</taxon>
        <taxon>Pseudomonadota</taxon>
        <taxon>Gammaproteobacteria</taxon>
        <taxon>Enterobacterales</taxon>
        <taxon>Morganellaceae</taxon>
        <taxon>Xenorhabdus</taxon>
    </lineage>
</organism>
<dbReference type="InterPro" id="IPR050744">
    <property type="entry name" value="AI-2_Isomerase_LsrG"/>
</dbReference>
<gene>
    <name evidence="2" type="ORF">Xbed_01586</name>
</gene>
<dbReference type="OrthoDB" id="5816297at2"/>